<evidence type="ECO:0000256" key="4">
    <source>
        <dbReference type="ARBA" id="ARBA00022692"/>
    </source>
</evidence>
<dbReference type="InterPro" id="IPR026030">
    <property type="entry name" value="Pur-cyt_permease_Fcy2/21/22"/>
</dbReference>
<feature type="transmembrane region" description="Helical" evidence="8">
    <location>
        <begin position="196"/>
        <end position="216"/>
    </location>
</feature>
<feature type="transmembrane region" description="Helical" evidence="8">
    <location>
        <begin position="50"/>
        <end position="72"/>
    </location>
</feature>
<evidence type="ECO:0000313" key="10">
    <source>
        <dbReference type="Proteomes" id="UP001235744"/>
    </source>
</evidence>
<keyword evidence="4 8" id="KW-0812">Transmembrane</keyword>
<feature type="transmembrane region" description="Helical" evidence="8">
    <location>
        <begin position="236"/>
        <end position="259"/>
    </location>
</feature>
<evidence type="ECO:0000313" key="9">
    <source>
        <dbReference type="EMBL" id="WLQ56082.1"/>
    </source>
</evidence>
<dbReference type="RefSeq" id="WP_306071813.1">
    <property type="nucleotide sequence ID" value="NZ_CP120988.1"/>
</dbReference>
<evidence type="ECO:0000256" key="7">
    <source>
        <dbReference type="PIRNR" id="PIRNR002744"/>
    </source>
</evidence>
<name>A0ABY9IPH8_9ACTN</name>
<feature type="transmembrane region" description="Helical" evidence="8">
    <location>
        <begin position="433"/>
        <end position="449"/>
    </location>
</feature>
<keyword evidence="5 8" id="KW-1133">Transmembrane helix</keyword>
<dbReference type="Proteomes" id="UP001235744">
    <property type="component" value="Chromosome"/>
</dbReference>
<accession>A0ABY9IPH8</accession>
<feature type="transmembrane region" description="Helical" evidence="8">
    <location>
        <begin position="111"/>
        <end position="130"/>
    </location>
</feature>
<dbReference type="PIRSF" id="PIRSF002744">
    <property type="entry name" value="Pur-cyt_permease"/>
    <property type="match status" value="1"/>
</dbReference>
<comment type="similarity">
    <text evidence="2 7">Belongs to the purine-cytosine permease (2.A.39) family.</text>
</comment>
<dbReference type="PANTHER" id="PTHR31806">
    <property type="entry name" value="PURINE-CYTOSINE PERMEASE FCY2-RELATED"/>
    <property type="match status" value="1"/>
</dbReference>
<dbReference type="InterPro" id="IPR001248">
    <property type="entry name" value="Pur-cyt_permease"/>
</dbReference>
<feature type="transmembrane region" description="Helical" evidence="8">
    <location>
        <begin position="271"/>
        <end position="298"/>
    </location>
</feature>
<dbReference type="Gene3D" id="1.10.4160.10">
    <property type="entry name" value="Hydantoin permease"/>
    <property type="match status" value="1"/>
</dbReference>
<gene>
    <name evidence="9" type="ORF">P8A19_11780</name>
</gene>
<reference evidence="9 10" key="1">
    <citation type="submission" date="2023-03" db="EMBL/GenBank/DDBJ databases">
        <title>Isolation and description of six Streptomyces strains from soil environments, able to metabolize different microbial glucans.</title>
        <authorList>
            <person name="Widen T."/>
            <person name="Larsbrink J."/>
        </authorList>
    </citation>
    <scope>NUCLEOTIDE SEQUENCE [LARGE SCALE GENOMIC DNA]</scope>
    <source>
        <strain evidence="9 10">Alt2</strain>
    </source>
</reference>
<keyword evidence="10" id="KW-1185">Reference proteome</keyword>
<evidence type="ECO:0000256" key="3">
    <source>
        <dbReference type="ARBA" id="ARBA00022448"/>
    </source>
</evidence>
<dbReference type="EMBL" id="CP120988">
    <property type="protein sequence ID" value="WLQ56082.1"/>
    <property type="molecule type" value="Genomic_DNA"/>
</dbReference>
<evidence type="ECO:0000256" key="6">
    <source>
        <dbReference type="ARBA" id="ARBA00023136"/>
    </source>
</evidence>
<evidence type="ECO:0000256" key="5">
    <source>
        <dbReference type="ARBA" id="ARBA00022989"/>
    </source>
</evidence>
<evidence type="ECO:0000256" key="8">
    <source>
        <dbReference type="SAM" id="Phobius"/>
    </source>
</evidence>
<comment type="subcellular location">
    <subcellularLocation>
        <location evidence="1">Membrane</location>
        <topology evidence="1">Multi-pass membrane protein</topology>
    </subcellularLocation>
</comment>
<evidence type="ECO:0000256" key="2">
    <source>
        <dbReference type="ARBA" id="ARBA00008974"/>
    </source>
</evidence>
<dbReference type="Pfam" id="PF02133">
    <property type="entry name" value="Transp_cyt_pur"/>
    <property type="match status" value="1"/>
</dbReference>
<keyword evidence="6 7" id="KW-0472">Membrane</keyword>
<feature type="transmembrane region" description="Helical" evidence="8">
    <location>
        <begin position="136"/>
        <end position="156"/>
    </location>
</feature>
<protein>
    <submittedName>
        <fullName evidence="9">Cytosine permease</fullName>
    </submittedName>
</protein>
<organism evidence="9 10">
    <name type="scientific">Streptomyces poriferorum</name>
    <dbReference type="NCBI Taxonomy" id="2798799"/>
    <lineage>
        <taxon>Bacteria</taxon>
        <taxon>Bacillati</taxon>
        <taxon>Actinomycetota</taxon>
        <taxon>Actinomycetes</taxon>
        <taxon>Kitasatosporales</taxon>
        <taxon>Streptomycetaceae</taxon>
        <taxon>Streptomyces</taxon>
    </lineage>
</organism>
<proteinExistence type="inferred from homology"/>
<feature type="transmembrane region" description="Helical" evidence="8">
    <location>
        <begin position="319"/>
        <end position="341"/>
    </location>
</feature>
<feature type="transmembrane region" description="Helical" evidence="8">
    <location>
        <begin position="388"/>
        <end position="413"/>
    </location>
</feature>
<feature type="transmembrane region" description="Helical" evidence="8">
    <location>
        <begin position="20"/>
        <end position="44"/>
    </location>
</feature>
<evidence type="ECO:0000256" key="1">
    <source>
        <dbReference type="ARBA" id="ARBA00004141"/>
    </source>
</evidence>
<sequence>METRGLEPVPDSERTGRVRALFPTWVAANMTVLLLTIGAGLVVFDGLSLWQVLVVAVTAPAVSFGLVGLISVAGRNGGAPGMALSRAVFGQRGNLAPGALIWVARWGWETVNAVTGAYALLAVLGLLFGIRSTSTLIVVTLFAFVAGSFLLSGLGLRALRLSCTWSAYLFGGFSVLVLVHLAGATSWPAVLDRPAGPTSAMIAGIGTLAAGGISWAPAGPDFTRYLPRTASGRAMVAATVGGAGIVFLPMVLMGAVMAVGTPGLAVTRDPVAFIGVLLPDWISVPYLAVAVLGMVLINAMSMYSAGFTAQTLGFMIPRAWAVGVNAAISLFLGSLLMLVASSFVDSFISFLNLLAVTFSAWIGVFGVDQLRGRAYDPEALMDTTSTSAYWYAGGFAWTAVAAWAVGLAAGLLFTGVEWFTGPLATTWTGRSGLGWAVTILVSGGLYAALPRPVARRAATAPLHF</sequence>
<feature type="transmembrane region" description="Helical" evidence="8">
    <location>
        <begin position="168"/>
        <end position="190"/>
    </location>
</feature>
<dbReference type="PANTHER" id="PTHR31806:SF1">
    <property type="entry name" value="PURINE-CYTOSINE PERMEASE FCY2-RELATED"/>
    <property type="match status" value="1"/>
</dbReference>
<feature type="transmembrane region" description="Helical" evidence="8">
    <location>
        <begin position="347"/>
        <end position="367"/>
    </location>
</feature>
<keyword evidence="3 7" id="KW-0813">Transport</keyword>